<dbReference type="InterPro" id="IPR044855">
    <property type="entry name" value="CoA-Trfase_III_dom3_sf"/>
</dbReference>
<reference evidence="2 3" key="1">
    <citation type="submission" date="2020-07" db="EMBL/GenBank/DDBJ databases">
        <title>Taxonomic revisions and descriptions of new bacterial species based on genomic comparisons in the high-G+C-content subgroup of the family Alcaligenaceae.</title>
        <authorList>
            <person name="Szabo A."/>
            <person name="Felfoldi T."/>
        </authorList>
    </citation>
    <scope>NUCLEOTIDE SEQUENCE [LARGE SCALE GENOMIC DNA]</scope>
    <source>
        <strain evidence="2 3">DSM 25667</strain>
    </source>
</reference>
<protein>
    <submittedName>
        <fullName evidence="2">CoA transferase</fullName>
    </submittedName>
</protein>
<keyword evidence="1 2" id="KW-0808">Transferase</keyword>
<evidence type="ECO:0000313" key="3">
    <source>
        <dbReference type="Proteomes" id="UP000554144"/>
    </source>
</evidence>
<organism evidence="2 3">
    <name type="scientific">Pollutimonas harenae</name>
    <dbReference type="NCBI Taxonomy" id="657015"/>
    <lineage>
        <taxon>Bacteria</taxon>
        <taxon>Pseudomonadati</taxon>
        <taxon>Pseudomonadota</taxon>
        <taxon>Betaproteobacteria</taxon>
        <taxon>Burkholderiales</taxon>
        <taxon>Alcaligenaceae</taxon>
        <taxon>Pollutimonas</taxon>
    </lineage>
</organism>
<dbReference type="Pfam" id="PF02515">
    <property type="entry name" value="CoA_transf_3"/>
    <property type="match status" value="1"/>
</dbReference>
<evidence type="ECO:0000256" key="1">
    <source>
        <dbReference type="ARBA" id="ARBA00022679"/>
    </source>
</evidence>
<dbReference type="PANTHER" id="PTHR48207:SF3">
    <property type="entry name" value="SUCCINATE--HYDROXYMETHYLGLUTARATE COA-TRANSFERASE"/>
    <property type="match status" value="1"/>
</dbReference>
<dbReference type="OrthoDB" id="5294844at2"/>
<dbReference type="InterPro" id="IPR050483">
    <property type="entry name" value="CoA-transferase_III_domain"/>
</dbReference>
<sequence length="390" mass="42376">MDGTVVIDASRVLAGPLAGQILGDHGAEVIKVESFTGDDTRAYGPPFVHDTAAYYVGLNRNKKDLALDLSRPEGISLLFDMLESADVLIENFKMSTWKKWGVNDFSEISERFPRLIHCRISGFGEEGELGGLPGYDAAVQALSGLISINGEPQGDGLRIGIPLVDTTTGMNAAMGVLFALLERYRSQKGQRVEVTLYDTALALLHPHTANVLHGGNAVRAGNGHPNIVPYDLFSTKTTPLFIAIGNNRQFATLCQRIGDAQLAEDPRYKHNKDRVSNRDALKARLTELLSTFDSVELFKELMAIGVPCAPVLSVEQALALDHTRTREMCVELDNYRGTGIPVKLARTPGSVRLAPPAIGQHTTEILQRFGLTETQVTDLVSDNIVQSSAL</sequence>
<dbReference type="GO" id="GO:0008410">
    <property type="term" value="F:CoA-transferase activity"/>
    <property type="evidence" value="ECO:0007669"/>
    <property type="project" value="TreeGrafter"/>
</dbReference>
<dbReference type="Proteomes" id="UP000554144">
    <property type="component" value="Unassembled WGS sequence"/>
</dbReference>
<dbReference type="Gene3D" id="3.40.50.10540">
    <property type="entry name" value="Crotonobetainyl-coa:carnitine coa-transferase, domain 1"/>
    <property type="match status" value="1"/>
</dbReference>
<gene>
    <name evidence="2" type="ORF">H0A62_00880</name>
</gene>
<dbReference type="InterPro" id="IPR003673">
    <property type="entry name" value="CoA-Trfase_fam_III"/>
</dbReference>
<keyword evidence="3" id="KW-1185">Reference proteome</keyword>
<dbReference type="EMBL" id="JACCEV010000001">
    <property type="protein sequence ID" value="NYT84143.1"/>
    <property type="molecule type" value="Genomic_DNA"/>
</dbReference>
<proteinExistence type="predicted"/>
<dbReference type="AlphaFoldDB" id="A0A853H0P1"/>
<dbReference type="InterPro" id="IPR023606">
    <property type="entry name" value="CoA-Trfase_III_dom_1_sf"/>
</dbReference>
<dbReference type="SUPFAM" id="SSF89796">
    <property type="entry name" value="CoA-transferase family III (CaiB/BaiF)"/>
    <property type="match status" value="1"/>
</dbReference>
<comment type="caution">
    <text evidence="2">The sequence shown here is derived from an EMBL/GenBank/DDBJ whole genome shotgun (WGS) entry which is preliminary data.</text>
</comment>
<dbReference type="PANTHER" id="PTHR48207">
    <property type="entry name" value="SUCCINATE--HYDROXYMETHYLGLUTARATE COA-TRANSFERASE"/>
    <property type="match status" value="1"/>
</dbReference>
<accession>A0A853H0P1</accession>
<evidence type="ECO:0000313" key="2">
    <source>
        <dbReference type="EMBL" id="NYT84143.1"/>
    </source>
</evidence>
<name>A0A853H0P1_9BURK</name>
<dbReference type="Gene3D" id="3.30.1540.10">
    <property type="entry name" value="formyl-coa transferase, domain 3"/>
    <property type="match status" value="1"/>
</dbReference>